<proteinExistence type="predicted"/>
<dbReference type="Proteomes" id="UP000070687">
    <property type="component" value="Unassembled WGS sequence"/>
</dbReference>
<protein>
    <submittedName>
        <fullName evidence="1">Uncharacterized protein</fullName>
    </submittedName>
</protein>
<organism evidence="1 2">
    <name type="scientific">Gardnerella vaginalis</name>
    <dbReference type="NCBI Taxonomy" id="2702"/>
    <lineage>
        <taxon>Bacteria</taxon>
        <taxon>Bacillati</taxon>
        <taxon>Actinomycetota</taxon>
        <taxon>Actinomycetes</taxon>
        <taxon>Bifidobacteriales</taxon>
        <taxon>Bifidobacteriaceae</taxon>
        <taxon>Gardnerella</taxon>
    </lineage>
</organism>
<sequence length="72" mass="8289">MCFVCADDLLSRCDLARESNSERKLVQVGSPVDFQREFRKRALIARVLSRVWRVWCGLLLQTCAAFLAVHPH</sequence>
<accession>A0A133NXI8</accession>
<name>A0A133NXI8_GARVA</name>
<gene>
    <name evidence="1" type="ORF">HMPREF3208_00677</name>
</gene>
<comment type="caution">
    <text evidence="1">The sequence shown here is derived from an EMBL/GenBank/DDBJ whole genome shotgun (WGS) entry which is preliminary data.</text>
</comment>
<dbReference type="PATRIC" id="fig|2702.100.peg.656"/>
<evidence type="ECO:0000313" key="1">
    <source>
        <dbReference type="EMBL" id="KXA21003.1"/>
    </source>
</evidence>
<dbReference type="EMBL" id="LRQB01000038">
    <property type="protein sequence ID" value="KXA21003.1"/>
    <property type="molecule type" value="Genomic_DNA"/>
</dbReference>
<reference evidence="1 2" key="1">
    <citation type="submission" date="2016-01" db="EMBL/GenBank/DDBJ databases">
        <authorList>
            <person name="Oliw E.H."/>
        </authorList>
    </citation>
    <scope>NUCLEOTIDE SEQUENCE [LARGE SCALE GENOMIC DNA]</scope>
    <source>
        <strain evidence="1 2">PSS_7772B</strain>
    </source>
</reference>
<evidence type="ECO:0000313" key="2">
    <source>
        <dbReference type="Proteomes" id="UP000070687"/>
    </source>
</evidence>
<dbReference type="AlphaFoldDB" id="A0A133NXI8"/>